<dbReference type="Proteomes" id="UP001501358">
    <property type="component" value="Unassembled WGS sequence"/>
</dbReference>
<proteinExistence type="predicted"/>
<keyword evidence="1" id="KW-1133">Transmembrane helix</keyword>
<reference evidence="2 3" key="1">
    <citation type="journal article" date="2019" name="Int. J. Syst. Evol. Microbiol.">
        <title>The Global Catalogue of Microorganisms (GCM) 10K type strain sequencing project: providing services to taxonomists for standard genome sequencing and annotation.</title>
        <authorList>
            <consortium name="The Broad Institute Genomics Platform"/>
            <consortium name="The Broad Institute Genome Sequencing Center for Infectious Disease"/>
            <person name="Wu L."/>
            <person name="Ma J."/>
        </authorList>
    </citation>
    <scope>NUCLEOTIDE SEQUENCE [LARGE SCALE GENOMIC DNA]</scope>
    <source>
        <strain evidence="2 3">JCM 6307</strain>
    </source>
</reference>
<keyword evidence="1" id="KW-0812">Transmembrane</keyword>
<keyword evidence="1" id="KW-0472">Membrane</keyword>
<organism evidence="2 3">
    <name type="scientific">Streptomyces thermolineatus</name>
    <dbReference type="NCBI Taxonomy" id="44033"/>
    <lineage>
        <taxon>Bacteria</taxon>
        <taxon>Bacillati</taxon>
        <taxon>Actinomycetota</taxon>
        <taxon>Actinomycetes</taxon>
        <taxon>Kitasatosporales</taxon>
        <taxon>Streptomycetaceae</taxon>
        <taxon>Streptomyces</taxon>
    </lineage>
</organism>
<dbReference type="RefSeq" id="WP_269118463.1">
    <property type="nucleotide sequence ID" value="NZ_BAAATA010000006.1"/>
</dbReference>
<keyword evidence="3" id="KW-1185">Reference proteome</keyword>
<comment type="caution">
    <text evidence="2">The sequence shown here is derived from an EMBL/GenBank/DDBJ whole genome shotgun (WGS) entry which is preliminary data.</text>
</comment>
<evidence type="ECO:0000313" key="3">
    <source>
        <dbReference type="Proteomes" id="UP001501358"/>
    </source>
</evidence>
<evidence type="ECO:0000313" key="2">
    <source>
        <dbReference type="EMBL" id="GAA2480003.1"/>
    </source>
</evidence>
<dbReference type="EMBL" id="BAAATA010000006">
    <property type="protein sequence ID" value="GAA2480003.1"/>
    <property type="molecule type" value="Genomic_DNA"/>
</dbReference>
<protein>
    <submittedName>
        <fullName evidence="2">Uncharacterized protein</fullName>
    </submittedName>
</protein>
<evidence type="ECO:0000256" key="1">
    <source>
        <dbReference type="SAM" id="Phobius"/>
    </source>
</evidence>
<sequence length="80" mass="8626">MIVKKLHDKGVTSEHAYMAAFASIGLSILSWAGSLKAEPAGLDRADRWGIFVGEWAPTFFGLGIALAQYEQKEAPFGTTP</sequence>
<accession>A0ABN3LCI8</accession>
<gene>
    <name evidence="2" type="ORF">GCM10010406_15280</name>
</gene>
<feature type="transmembrane region" description="Helical" evidence="1">
    <location>
        <begin position="16"/>
        <end position="35"/>
    </location>
</feature>
<name>A0ABN3LCI8_9ACTN</name>